<comment type="subcellular location">
    <subcellularLocation>
        <location evidence="1">Cell membrane</location>
        <topology evidence="1">Multi-pass membrane protein</topology>
    </subcellularLocation>
</comment>
<proteinExistence type="predicted"/>
<evidence type="ECO:0000313" key="7">
    <source>
        <dbReference type="EMBL" id="ADK79699.1"/>
    </source>
</evidence>
<keyword evidence="2" id="KW-1003">Cell membrane</keyword>
<reference evidence="7 8" key="1">
    <citation type="journal article" date="2010" name="Stand. Genomic Sci.">
        <title>Complete genome sequence of Spirochaeta smaragdinae type strain (SEBR 4228).</title>
        <authorList>
            <person name="Mavromatis K."/>
            <person name="Yasawong M."/>
            <person name="Chertkov O."/>
            <person name="Lapidus A."/>
            <person name="Lucas S."/>
            <person name="Nolan M."/>
            <person name="Del Rio T.G."/>
            <person name="Tice H."/>
            <person name="Cheng J.F."/>
            <person name="Pitluck S."/>
            <person name="Liolios K."/>
            <person name="Ivanova N."/>
            <person name="Tapia R."/>
            <person name="Han C."/>
            <person name="Bruce D."/>
            <person name="Goodwin L."/>
            <person name="Pati A."/>
            <person name="Chen A."/>
            <person name="Palaniappan K."/>
            <person name="Land M."/>
            <person name="Hauser L."/>
            <person name="Chang Y.J."/>
            <person name="Jeffries C.D."/>
            <person name="Detter J.C."/>
            <person name="Rohde M."/>
            <person name="Brambilla E."/>
            <person name="Spring S."/>
            <person name="Goker M."/>
            <person name="Sikorski J."/>
            <person name="Woyke T."/>
            <person name="Bristow J."/>
            <person name="Eisen J.A."/>
            <person name="Markowitz V."/>
            <person name="Hugenholtz P."/>
            <person name="Klenk H.P."/>
            <person name="Kyrpides N.C."/>
        </authorList>
    </citation>
    <scope>NUCLEOTIDE SEQUENCE [LARGE SCALE GENOMIC DNA]</scope>
    <source>
        <strain evidence="8">DSM 11293 / JCM 15392 / SEBR 4228</strain>
    </source>
</reference>
<evidence type="ECO:0000256" key="5">
    <source>
        <dbReference type="ARBA" id="ARBA00023136"/>
    </source>
</evidence>
<dbReference type="STRING" id="573413.Spirs_0554"/>
<feature type="transmembrane region" description="Helical" evidence="6">
    <location>
        <begin position="134"/>
        <end position="153"/>
    </location>
</feature>
<feature type="transmembrane region" description="Helical" evidence="6">
    <location>
        <begin position="49"/>
        <end position="67"/>
    </location>
</feature>
<dbReference type="GO" id="GO:0005886">
    <property type="term" value="C:plasma membrane"/>
    <property type="evidence" value="ECO:0007669"/>
    <property type="project" value="UniProtKB-SubCell"/>
</dbReference>
<dbReference type="GO" id="GO:0022857">
    <property type="term" value="F:transmembrane transporter activity"/>
    <property type="evidence" value="ECO:0007669"/>
    <property type="project" value="InterPro"/>
</dbReference>
<dbReference type="HOGENOM" id="CLU_040769_0_3_12"/>
<evidence type="ECO:0000313" key="8">
    <source>
        <dbReference type="Proteomes" id="UP000002318"/>
    </source>
</evidence>
<sequence>MKRTHRTATALSAATLTALLIMLIAAPHPGKAILNFFTGPFSSRYYFGNMLSLAALLMIAGGGMSIAFRSGVFNLGGEGQVYVGAFTAAMLGTILPPESGFLGIVIMVLAASVVGATAAGLCGLFKRLWNTDELISSFLLGQSLVYTIDYLIIGPLRDQKSFLLSTPEIPKSFWLPRLLPPSHLTPVIFIAPLIVWFLYLYLFKNYRGYELRLCGLNREFARYGGINVDRHLVVPMIMSGALYGIVGAFTIVGDLHMAIQGASSGLGWNGIAVALIGANHPLLIIPAGIVFAFLQEATDTATLSSSISMELSSIVQGVVFLFITARIVIGRRKKR</sequence>
<evidence type="ECO:0000256" key="1">
    <source>
        <dbReference type="ARBA" id="ARBA00004651"/>
    </source>
</evidence>
<dbReference type="eggNOG" id="COG4603">
    <property type="taxonomic scope" value="Bacteria"/>
</dbReference>
<dbReference type="RefSeq" id="WP_013253163.1">
    <property type="nucleotide sequence ID" value="NC_014364.1"/>
</dbReference>
<dbReference type="AlphaFoldDB" id="E1RBG9"/>
<evidence type="ECO:0000256" key="4">
    <source>
        <dbReference type="ARBA" id="ARBA00022989"/>
    </source>
</evidence>
<feature type="transmembrane region" description="Helical" evidence="6">
    <location>
        <begin position="79"/>
        <end position="95"/>
    </location>
</feature>
<dbReference type="InterPro" id="IPR001851">
    <property type="entry name" value="ABC_transp_permease"/>
</dbReference>
<dbReference type="Pfam" id="PF02653">
    <property type="entry name" value="BPD_transp_2"/>
    <property type="match status" value="1"/>
</dbReference>
<keyword evidence="3 6" id="KW-0812">Transmembrane</keyword>
<name>E1RBG9_SEDSS</name>
<feature type="transmembrane region" description="Helical" evidence="6">
    <location>
        <begin position="101"/>
        <end position="122"/>
    </location>
</feature>
<evidence type="ECO:0000256" key="6">
    <source>
        <dbReference type="SAM" id="Phobius"/>
    </source>
</evidence>
<dbReference type="PANTHER" id="PTHR47089">
    <property type="entry name" value="ABC TRANSPORTER, PERMEASE PROTEIN"/>
    <property type="match status" value="1"/>
</dbReference>
<accession>E1RBG9</accession>
<gene>
    <name evidence="7" type="ordered locus">Spirs_0554</name>
</gene>
<evidence type="ECO:0000256" key="3">
    <source>
        <dbReference type="ARBA" id="ARBA00022692"/>
    </source>
</evidence>
<feature type="transmembrane region" description="Helical" evidence="6">
    <location>
        <begin position="232"/>
        <end position="251"/>
    </location>
</feature>
<organism evidence="7 8">
    <name type="scientific">Sediminispirochaeta smaragdinae (strain DSM 11293 / JCM 15392 / SEBR 4228)</name>
    <name type="common">Spirochaeta smaragdinae</name>
    <dbReference type="NCBI Taxonomy" id="573413"/>
    <lineage>
        <taxon>Bacteria</taxon>
        <taxon>Pseudomonadati</taxon>
        <taxon>Spirochaetota</taxon>
        <taxon>Spirochaetia</taxon>
        <taxon>Spirochaetales</taxon>
        <taxon>Spirochaetaceae</taxon>
        <taxon>Sediminispirochaeta</taxon>
    </lineage>
</organism>
<protein>
    <submittedName>
        <fullName evidence="7">Inner-membrane translocator</fullName>
    </submittedName>
</protein>
<keyword evidence="4 6" id="KW-1133">Transmembrane helix</keyword>
<dbReference type="OrthoDB" id="350196at2"/>
<keyword evidence="5 6" id="KW-0472">Membrane</keyword>
<dbReference type="CDD" id="cd06580">
    <property type="entry name" value="TM_PBP1_transp_TpRbsC_like"/>
    <property type="match status" value="1"/>
</dbReference>
<dbReference type="KEGG" id="ssm:Spirs_0554"/>
<feature type="transmembrane region" description="Helical" evidence="6">
    <location>
        <begin position="271"/>
        <end position="294"/>
    </location>
</feature>
<feature type="transmembrane region" description="Helical" evidence="6">
    <location>
        <begin position="183"/>
        <end position="203"/>
    </location>
</feature>
<evidence type="ECO:0000256" key="2">
    <source>
        <dbReference type="ARBA" id="ARBA00022475"/>
    </source>
</evidence>
<dbReference type="Proteomes" id="UP000002318">
    <property type="component" value="Chromosome"/>
</dbReference>
<dbReference type="EMBL" id="CP002116">
    <property type="protein sequence ID" value="ADK79699.1"/>
    <property type="molecule type" value="Genomic_DNA"/>
</dbReference>
<keyword evidence="8" id="KW-1185">Reference proteome</keyword>
<dbReference type="PANTHER" id="PTHR47089:SF1">
    <property type="entry name" value="GUANOSINE ABC TRANSPORTER PERMEASE PROTEIN NUPP"/>
    <property type="match status" value="1"/>
</dbReference>
<feature type="transmembrane region" description="Helical" evidence="6">
    <location>
        <begin position="306"/>
        <end position="329"/>
    </location>
</feature>